<dbReference type="EMBL" id="RRZB01000116">
    <property type="protein sequence ID" value="MBE0465517.1"/>
    <property type="molecule type" value="Genomic_DNA"/>
</dbReference>
<sequence>MPCEKSGLEAQIQEEKKTVDFDTREFTIEIIAQKYLKDIDSDENELFVPDYQREFVWDDVRQSRLIESVTLGLPIPIIFVAENSSGRLEIVDGSQRIRTLAAFVSNELKLCGLEKLMEMNGVQFDDLPMSRRRKVNNTPIRMIVLSESATEQVKNDLFERINRGSDLLRAMEKRKGIYRGPFNDFIYGECAKNPLMKKLAPLAKAVDNRQEHEELILRFFALVDTYPRFLTHGRGIGSMLDEYMENMNRDFSVQERNKKEVQFKRMLEFVESSFPNGFLKRNGQGVSRVFFEALAVGVHFALEEYPQLSGIRVNPGKWMADSNFRPLVAGKFKTHTPDKIRARVDFVKNQLLANRS</sequence>
<gene>
    <name evidence="2" type="ORF">EI547_19055</name>
</gene>
<dbReference type="PANTHER" id="PTHR39639:SF1">
    <property type="entry name" value="DUF262 DOMAIN-CONTAINING PROTEIN"/>
    <property type="match status" value="1"/>
</dbReference>
<evidence type="ECO:0000259" key="1">
    <source>
        <dbReference type="Pfam" id="PF03235"/>
    </source>
</evidence>
<evidence type="ECO:0000313" key="3">
    <source>
        <dbReference type="Proteomes" id="UP001645038"/>
    </source>
</evidence>
<keyword evidence="3" id="KW-1185">Reference proteome</keyword>
<dbReference type="Pfam" id="PF03235">
    <property type="entry name" value="GmrSD_N"/>
    <property type="match status" value="1"/>
</dbReference>
<reference evidence="2 3" key="1">
    <citation type="submission" date="2020-07" db="EMBL/GenBank/DDBJ databases">
        <title>Halophilic bacteria isolated from french cheeses.</title>
        <authorList>
            <person name="Kothe C.I."/>
            <person name="Farah-Kraiem B."/>
            <person name="Renault P."/>
            <person name="Dridi B."/>
        </authorList>
    </citation>
    <scope>NUCLEOTIDE SEQUENCE [LARGE SCALE GENOMIC DNA]</scope>
    <source>
        <strain evidence="2 3">FME20</strain>
    </source>
</reference>
<dbReference type="InterPro" id="IPR004919">
    <property type="entry name" value="GmrSD_N"/>
</dbReference>
<feature type="domain" description="GmrSD restriction endonucleases N-terminal" evidence="1">
    <location>
        <begin position="41"/>
        <end position="178"/>
    </location>
</feature>
<dbReference type="PANTHER" id="PTHR39639">
    <property type="entry name" value="CHROMOSOME 16, WHOLE GENOME SHOTGUN SEQUENCE"/>
    <property type="match status" value="1"/>
</dbReference>
<protein>
    <submittedName>
        <fullName evidence="2">DUF262 domain-containing protein</fullName>
    </submittedName>
</protein>
<name>A0ABR9G3M7_9GAMM</name>
<proteinExistence type="predicted"/>
<dbReference type="Proteomes" id="UP001645038">
    <property type="component" value="Unassembled WGS sequence"/>
</dbReference>
<evidence type="ECO:0000313" key="2">
    <source>
        <dbReference type="EMBL" id="MBE0465517.1"/>
    </source>
</evidence>
<accession>A0ABR9G3M7</accession>
<comment type="caution">
    <text evidence="2">The sequence shown here is derived from an EMBL/GenBank/DDBJ whole genome shotgun (WGS) entry which is preliminary data.</text>
</comment>
<organism evidence="2 3">
    <name type="scientific">Halomonas colorata</name>
    <dbReference type="NCBI Taxonomy" id="2742615"/>
    <lineage>
        <taxon>Bacteria</taxon>
        <taxon>Pseudomonadati</taxon>
        <taxon>Pseudomonadota</taxon>
        <taxon>Gammaproteobacteria</taxon>
        <taxon>Oceanospirillales</taxon>
        <taxon>Halomonadaceae</taxon>
        <taxon>Halomonas</taxon>
    </lineage>
</organism>